<evidence type="ECO:0000256" key="6">
    <source>
        <dbReference type="ARBA" id="ARBA00049417"/>
    </source>
</evidence>
<evidence type="ECO:0000313" key="9">
    <source>
        <dbReference type="Proteomes" id="UP000051461"/>
    </source>
</evidence>
<dbReference type="Pfam" id="PF01966">
    <property type="entry name" value="HD"/>
    <property type="match status" value="1"/>
</dbReference>
<evidence type="ECO:0000256" key="2">
    <source>
        <dbReference type="ARBA" id="ARBA00022723"/>
    </source>
</evidence>
<proteinExistence type="predicted"/>
<feature type="domain" description="HD" evidence="7">
    <location>
        <begin position="31"/>
        <end position="145"/>
    </location>
</feature>
<keyword evidence="4" id="KW-0378">Hydrolase</keyword>
<reference evidence="8 9" key="1">
    <citation type="journal article" date="2015" name="Genome Announc.">
        <title>Expanding the biotechnology potential of lactobacilli through comparative genomics of 213 strains and associated genera.</title>
        <authorList>
            <person name="Sun Z."/>
            <person name="Harris H.M."/>
            <person name="McCann A."/>
            <person name="Guo C."/>
            <person name="Argimon S."/>
            <person name="Zhang W."/>
            <person name="Yang X."/>
            <person name="Jeffery I.B."/>
            <person name="Cooney J.C."/>
            <person name="Kagawa T.F."/>
            <person name="Liu W."/>
            <person name="Song Y."/>
            <person name="Salvetti E."/>
            <person name="Wrobel A."/>
            <person name="Rasinkangas P."/>
            <person name="Parkhill J."/>
            <person name="Rea M.C."/>
            <person name="O'Sullivan O."/>
            <person name="Ritari J."/>
            <person name="Douillard F.P."/>
            <person name="Paul Ross R."/>
            <person name="Yang R."/>
            <person name="Briner A.E."/>
            <person name="Felis G.E."/>
            <person name="de Vos W.M."/>
            <person name="Barrangou R."/>
            <person name="Klaenhammer T.R."/>
            <person name="Caufield P.W."/>
            <person name="Cui Y."/>
            <person name="Zhang H."/>
            <person name="O'Toole P.W."/>
        </authorList>
    </citation>
    <scope>NUCLEOTIDE SEQUENCE [LARGE SCALE GENOMIC DNA]</scope>
    <source>
        <strain evidence="8 9">DSM 20003</strain>
    </source>
</reference>
<evidence type="ECO:0000256" key="4">
    <source>
        <dbReference type="ARBA" id="ARBA00022801"/>
    </source>
</evidence>
<dbReference type="InterPro" id="IPR003607">
    <property type="entry name" value="HD/PDEase_dom"/>
</dbReference>
<dbReference type="EC" id="3.6.1.41" evidence="1"/>
<dbReference type="Proteomes" id="UP000051461">
    <property type="component" value="Unassembled WGS sequence"/>
</dbReference>
<comment type="caution">
    <text evidence="8">The sequence shown here is derived from an EMBL/GenBank/DDBJ whole genome shotgun (WGS) entry which is preliminary data.</text>
</comment>
<dbReference type="STRING" id="1423726.FC07_GL001800"/>
<dbReference type="CDD" id="cd00077">
    <property type="entry name" value="HDc"/>
    <property type="match status" value="1"/>
</dbReference>
<protein>
    <recommendedName>
        <fullName evidence="1">bis(5'-nucleosyl)-tetraphosphatase (symmetrical)</fullName>
        <ecNumber evidence="1">3.6.1.41</ecNumber>
    </recommendedName>
</protein>
<keyword evidence="3" id="KW-0547">Nucleotide-binding</keyword>
<evidence type="ECO:0000256" key="1">
    <source>
        <dbReference type="ARBA" id="ARBA00012506"/>
    </source>
</evidence>
<dbReference type="GO" id="GO:0046872">
    <property type="term" value="F:metal ion binding"/>
    <property type="evidence" value="ECO:0007669"/>
    <property type="project" value="UniProtKB-KW"/>
</dbReference>
<evidence type="ECO:0000256" key="3">
    <source>
        <dbReference type="ARBA" id="ARBA00022741"/>
    </source>
</evidence>
<organism evidence="8 9">
    <name type="scientific">Loigolactobacillus bifermentans DSM 20003</name>
    <dbReference type="NCBI Taxonomy" id="1423726"/>
    <lineage>
        <taxon>Bacteria</taxon>
        <taxon>Bacillati</taxon>
        <taxon>Bacillota</taxon>
        <taxon>Bacilli</taxon>
        <taxon>Lactobacillales</taxon>
        <taxon>Lactobacillaceae</taxon>
        <taxon>Loigolactobacillus</taxon>
    </lineage>
</organism>
<keyword evidence="9" id="KW-1185">Reference proteome</keyword>
<dbReference type="GO" id="GO:0008803">
    <property type="term" value="F:bis(5'-nucleosyl)-tetraphosphatase (symmetrical) activity"/>
    <property type="evidence" value="ECO:0007669"/>
    <property type="project" value="UniProtKB-EC"/>
</dbReference>
<dbReference type="InterPro" id="IPR005249">
    <property type="entry name" value="YqeK"/>
</dbReference>
<comment type="catalytic activity">
    <reaction evidence="6">
        <text>P(1),P(4)-bis(5'-adenosyl) tetraphosphate + H2O = 2 ADP + 2 H(+)</text>
        <dbReference type="Rhea" id="RHEA:24252"/>
        <dbReference type="ChEBI" id="CHEBI:15377"/>
        <dbReference type="ChEBI" id="CHEBI:15378"/>
        <dbReference type="ChEBI" id="CHEBI:58141"/>
        <dbReference type="ChEBI" id="CHEBI:456216"/>
        <dbReference type="EC" id="3.6.1.41"/>
    </reaction>
</comment>
<dbReference type="PROSITE" id="PS51831">
    <property type="entry name" value="HD"/>
    <property type="match status" value="1"/>
</dbReference>
<name>A0A0R1H7Z6_9LACO</name>
<accession>A0A0R1H7Z6</accession>
<keyword evidence="2" id="KW-0479">Metal-binding</keyword>
<evidence type="ECO:0000313" key="8">
    <source>
        <dbReference type="EMBL" id="KRK40001.1"/>
    </source>
</evidence>
<evidence type="ECO:0000259" key="7">
    <source>
        <dbReference type="PROSITE" id="PS51831"/>
    </source>
</evidence>
<sequence>MTKTLDYQLGLVPYSRTTLVNKIKAQLSDHRFQHVLRVEQTAIDLAEHYGADVERASIAGLVHDYAKQRPDAEYRQLIQQEKFDPDLLNYGNGIWHGVVGAYLIEKELQIHDAAILNAVRRHTIGAPEMTTLDQILFVADFIEPGRDFPGVEAAREAADESLAAGVRYEVANTLQFLLARQQKIYPKTIATYNAWVAK</sequence>
<evidence type="ECO:0000256" key="5">
    <source>
        <dbReference type="ARBA" id="ARBA00023004"/>
    </source>
</evidence>
<gene>
    <name evidence="8" type="ORF">FC07_GL001800</name>
</gene>
<dbReference type="InterPro" id="IPR006674">
    <property type="entry name" value="HD_domain"/>
</dbReference>
<keyword evidence="5" id="KW-0408">Iron</keyword>
<dbReference type="EMBL" id="AZDA01000026">
    <property type="protein sequence ID" value="KRK40001.1"/>
    <property type="molecule type" value="Genomic_DNA"/>
</dbReference>
<dbReference type="SMART" id="SM00471">
    <property type="entry name" value="HDc"/>
    <property type="match status" value="1"/>
</dbReference>
<dbReference type="Gene3D" id="1.10.3210.10">
    <property type="entry name" value="Hypothetical protein af1432"/>
    <property type="match status" value="1"/>
</dbReference>
<dbReference type="RefSeq" id="WP_057903983.1">
    <property type="nucleotide sequence ID" value="NZ_AZDA01000026.1"/>
</dbReference>
<dbReference type="NCBIfam" id="TIGR00488">
    <property type="entry name" value="bis(5'-nucleosyl)-tetraphosphatase (symmetrical) YqeK"/>
    <property type="match status" value="1"/>
</dbReference>
<dbReference type="AlphaFoldDB" id="A0A0R1H7Z6"/>
<dbReference type="PATRIC" id="fig|1423726.3.peg.1867"/>
<dbReference type="SUPFAM" id="SSF109604">
    <property type="entry name" value="HD-domain/PDEase-like"/>
    <property type="match status" value="1"/>
</dbReference>
<dbReference type="InterPro" id="IPR051094">
    <property type="entry name" value="Diverse_Catalytic_Enzymes"/>
</dbReference>
<dbReference type="GO" id="GO:0000166">
    <property type="term" value="F:nucleotide binding"/>
    <property type="evidence" value="ECO:0007669"/>
    <property type="project" value="UniProtKB-KW"/>
</dbReference>
<dbReference type="OrthoDB" id="9782134at2"/>
<dbReference type="PANTHER" id="PTHR35795:SF1">
    <property type="entry name" value="BIS(5'-NUCLEOSYL)-TETRAPHOSPHATASE, SYMMETRICAL"/>
    <property type="match status" value="1"/>
</dbReference>
<dbReference type="PANTHER" id="PTHR35795">
    <property type="entry name" value="SLR1885 PROTEIN"/>
    <property type="match status" value="1"/>
</dbReference>